<comment type="caution">
    <text evidence="2">The sequence shown here is derived from an EMBL/GenBank/DDBJ whole genome shotgun (WGS) entry which is preliminary data.</text>
</comment>
<organism evidence="2 3">
    <name type="scientific">Subtercola vilae</name>
    <dbReference type="NCBI Taxonomy" id="2056433"/>
    <lineage>
        <taxon>Bacteria</taxon>
        <taxon>Bacillati</taxon>
        <taxon>Actinomycetota</taxon>
        <taxon>Actinomycetes</taxon>
        <taxon>Micrococcales</taxon>
        <taxon>Microbacteriaceae</taxon>
        <taxon>Subtercola</taxon>
    </lineage>
</organism>
<dbReference type="AlphaFoldDB" id="A0A4T2BZN1"/>
<proteinExistence type="predicted"/>
<accession>A0A4T2BZN1</accession>
<evidence type="ECO:0000256" key="1">
    <source>
        <dbReference type="SAM" id="MobiDB-lite"/>
    </source>
</evidence>
<sequence length="86" mass="9421">MAVTTPAETTSPITNPTRRPHPQESGVDELLAPVERIDLSPRRFGFVNTTSSPFLIDNGTRGRLNIGNSLRLFLPVDYVDTSPSIV</sequence>
<dbReference type="RefSeq" id="WP_136642221.1">
    <property type="nucleotide sequence ID" value="NZ_QYRT01000017.1"/>
</dbReference>
<reference evidence="2 3" key="1">
    <citation type="journal article" date="2019" name="Microorganisms">
        <title>Systematic Affiliation and Genome Analysis of Subtercola vilae DB165(T) with Particular Emphasis on Cold Adaptation of an Isolate from a High-Altitude Cold Volcano Lake.</title>
        <authorList>
            <person name="Villalobos A.S."/>
            <person name="Wiese J."/>
            <person name="Imhoff J.F."/>
            <person name="Dorador C."/>
            <person name="Keller A."/>
            <person name="Hentschel U."/>
        </authorList>
    </citation>
    <scope>NUCLEOTIDE SEQUENCE [LARGE SCALE GENOMIC DNA]</scope>
    <source>
        <strain evidence="2 3">DB165</strain>
    </source>
</reference>
<protein>
    <submittedName>
        <fullName evidence="2">Uncharacterized protein</fullName>
    </submittedName>
</protein>
<feature type="region of interest" description="Disordered" evidence="1">
    <location>
        <begin position="1"/>
        <end position="28"/>
    </location>
</feature>
<gene>
    <name evidence="2" type="ORF">D4765_10370</name>
</gene>
<feature type="compositionally biased region" description="Polar residues" evidence="1">
    <location>
        <begin position="1"/>
        <end position="17"/>
    </location>
</feature>
<dbReference type="EMBL" id="QYRT01000017">
    <property type="protein sequence ID" value="TIH36171.1"/>
    <property type="molecule type" value="Genomic_DNA"/>
</dbReference>
<evidence type="ECO:0000313" key="3">
    <source>
        <dbReference type="Proteomes" id="UP000306192"/>
    </source>
</evidence>
<evidence type="ECO:0000313" key="2">
    <source>
        <dbReference type="EMBL" id="TIH36171.1"/>
    </source>
</evidence>
<dbReference type="Proteomes" id="UP000306192">
    <property type="component" value="Unassembled WGS sequence"/>
</dbReference>
<name>A0A4T2BZN1_9MICO</name>
<keyword evidence="3" id="KW-1185">Reference proteome</keyword>